<evidence type="ECO:0000313" key="2">
    <source>
        <dbReference type="EMBL" id="RAS23888.1"/>
    </source>
</evidence>
<gene>
    <name evidence="2" type="ORF">BX591_119132</name>
</gene>
<dbReference type="Pfam" id="PF06527">
    <property type="entry name" value="TniQ"/>
    <property type="match status" value="1"/>
</dbReference>
<sequence>MSPEAEPQPYSVALLPRWFPNETIHSLASRYHLLASYQDPIITARQLFRHAGAGDNPLFITGLDHLSAISQGMLGTSESIVNEHSLVPFFISFLKPTRRQRFISGFGQPGWKYWKVMLRGFYWPSGKIARLQYCPMCLKHDNANYGVGYWHKEHMLPATRICLLHDCMLVAPALAHRWSLPTANAPHSRSDIIIPTTSAKPLLHKAAQICNAMAATSPDCSNTSTICDVFYLALKGMHATGGPLNLRFNEQVTRSFLTYYAPIADHNESVGLRLISEELQIAIYKIFSAGPSYCPDIFCLLVAWLFESWESFYYQYKQSNQDPGTQRRRGCSLRSLLSDEEPSSREERSDLNELHFAGSVTVNAICKPH</sequence>
<comment type="caution">
    <text evidence="2">The sequence shown here is derived from an EMBL/GenBank/DDBJ whole genome shotgun (WGS) entry which is preliminary data.</text>
</comment>
<name>A0A329BP63_9BURK</name>
<evidence type="ECO:0000259" key="1">
    <source>
        <dbReference type="Pfam" id="PF06527"/>
    </source>
</evidence>
<dbReference type="EMBL" id="QLTK01000019">
    <property type="protein sequence ID" value="RAS23888.1"/>
    <property type="molecule type" value="Genomic_DNA"/>
</dbReference>
<dbReference type="InterPro" id="IPR009492">
    <property type="entry name" value="TniQ"/>
</dbReference>
<dbReference type="RefSeq" id="WP_167444601.1">
    <property type="nucleotide sequence ID" value="NZ_CADFFP010000013.1"/>
</dbReference>
<dbReference type="AlphaFoldDB" id="A0A329BP63"/>
<reference evidence="2 3" key="1">
    <citation type="submission" date="2018-06" db="EMBL/GenBank/DDBJ databases">
        <title>Genomic Encyclopedia of Type Strains, Phase III (KMG-III): the genomes of soil and plant-associated and newly described type strains.</title>
        <authorList>
            <person name="Whitman W."/>
        </authorList>
    </citation>
    <scope>NUCLEOTIDE SEQUENCE [LARGE SCALE GENOMIC DNA]</scope>
    <source>
        <strain evidence="2 3">LMG 23644</strain>
    </source>
</reference>
<organism evidence="2 3">
    <name type="scientific">Paraburkholderia bryophila</name>
    <dbReference type="NCBI Taxonomy" id="420952"/>
    <lineage>
        <taxon>Bacteria</taxon>
        <taxon>Pseudomonadati</taxon>
        <taxon>Pseudomonadota</taxon>
        <taxon>Betaproteobacteria</taxon>
        <taxon>Burkholderiales</taxon>
        <taxon>Burkholderiaceae</taxon>
        <taxon>Paraburkholderia</taxon>
    </lineage>
</organism>
<proteinExistence type="predicted"/>
<protein>
    <submittedName>
        <fullName evidence="2">TniQ protein</fullName>
    </submittedName>
</protein>
<accession>A0A329BP63</accession>
<evidence type="ECO:0000313" key="3">
    <source>
        <dbReference type="Proteomes" id="UP000248918"/>
    </source>
</evidence>
<dbReference type="Proteomes" id="UP000248918">
    <property type="component" value="Unassembled WGS sequence"/>
</dbReference>
<feature type="domain" description="TniQ" evidence="1">
    <location>
        <begin position="16"/>
        <end position="169"/>
    </location>
</feature>